<dbReference type="EMBL" id="KN716184">
    <property type="protein sequence ID" value="KJH51403.1"/>
    <property type="molecule type" value="Genomic_DNA"/>
</dbReference>
<name>A0A0D8Y3G1_DICVI</name>
<evidence type="ECO:0000313" key="1">
    <source>
        <dbReference type="EMBL" id="KJH51403.1"/>
    </source>
</evidence>
<dbReference type="InterPro" id="IPR052482">
    <property type="entry name" value="mtLSU_mL37"/>
</dbReference>
<protein>
    <submittedName>
        <fullName evidence="1">Uncharacterized protein</fullName>
    </submittedName>
</protein>
<reference evidence="1 2" key="1">
    <citation type="submission" date="2013-11" db="EMBL/GenBank/DDBJ databases">
        <title>Draft genome of the bovine lungworm Dictyocaulus viviparus.</title>
        <authorList>
            <person name="Mitreva M."/>
        </authorList>
    </citation>
    <scope>NUCLEOTIDE SEQUENCE [LARGE SCALE GENOMIC DNA]</scope>
    <source>
        <strain evidence="1 2">HannoverDv2000</strain>
    </source>
</reference>
<accession>A0A0D8Y3G1</accession>
<proteinExistence type="predicted"/>
<keyword evidence="2" id="KW-1185">Reference proteome</keyword>
<dbReference type="STRING" id="29172.A0A0D8Y3G1"/>
<dbReference type="OrthoDB" id="5835618at2759"/>
<sequence length="507" mass="57713">MVFRKYRPLKQWGKMDTRIFKGILKARNNRKMKPFDVPDAVKAAGIEVHNPNSASFFTPIIGSVDPLPDLRASHPAYRVPPVEEHPFYHANRCHLFKGGVPMSDGIAQAAVLSKAVVKEELPETVLHHVHHLEISEEQVKDAILHGERYDPTLEKLPRRFDPVLFWINHPVVYGTPVTRRLNIILNNLTRSALFSGIRSGNVTDYIRLDRDEPINGSLPNIGSYSENPFVLSFQPHITLQGSNPVAPWADRIEVDSTSQQDLPSIAPLSPLIDLELEHIYNESPVLARPDAPVSLHAVLWSREQNQKYPWTKEQNAANAILHTFGAAVAEASRTKRDLRENPVVVKGIQLVDGKLDIVIFQLNTMNLSSEESTKNIVWIDRGCRLYAPKPYYEQLTEVDHVNMQTFKKFVAVLWNKVTLLLFAISALDLLGELDRYLTEDRRKSIIAWIYKLQVSGSGEFFNGEIGFPRFCLLWSTHKLPRLHGFSCTLLNFLRFVYTFFQSLSEVL</sequence>
<gene>
    <name evidence="1" type="ORF">DICVIV_02417</name>
</gene>
<dbReference type="GO" id="GO:0005739">
    <property type="term" value="C:mitochondrion"/>
    <property type="evidence" value="ECO:0007669"/>
    <property type="project" value="TreeGrafter"/>
</dbReference>
<reference evidence="2" key="2">
    <citation type="journal article" date="2016" name="Sci. Rep.">
        <title>Dictyocaulus viviparus genome, variome and transcriptome elucidate lungworm biology and support future intervention.</title>
        <authorList>
            <person name="McNulty S.N."/>
            <person name="Strube C."/>
            <person name="Rosa B.A."/>
            <person name="Martin J.C."/>
            <person name="Tyagi R."/>
            <person name="Choi Y.J."/>
            <person name="Wang Q."/>
            <person name="Hallsworth Pepin K."/>
            <person name="Zhang X."/>
            <person name="Ozersky P."/>
            <person name="Wilson R.K."/>
            <person name="Sternberg P.W."/>
            <person name="Gasser R.B."/>
            <person name="Mitreva M."/>
        </authorList>
    </citation>
    <scope>NUCLEOTIDE SEQUENCE [LARGE SCALE GENOMIC DNA]</scope>
    <source>
        <strain evidence="2">HannoverDv2000</strain>
    </source>
</reference>
<dbReference type="Gene3D" id="1.50.10.20">
    <property type="match status" value="1"/>
</dbReference>
<dbReference type="PANTHER" id="PTHR15889:SF2">
    <property type="entry name" value="LARGE RIBOSOMAL SUBUNIT PROTEIN ML37"/>
    <property type="match status" value="1"/>
</dbReference>
<dbReference type="AlphaFoldDB" id="A0A0D8Y3G1"/>
<dbReference type="PANTHER" id="PTHR15889">
    <property type="entry name" value="MITOCHONDRIAL RIBOSOMAL PROTEIN L37"/>
    <property type="match status" value="1"/>
</dbReference>
<organism evidence="1 2">
    <name type="scientific">Dictyocaulus viviparus</name>
    <name type="common">Bovine lungworm</name>
    <dbReference type="NCBI Taxonomy" id="29172"/>
    <lineage>
        <taxon>Eukaryota</taxon>
        <taxon>Metazoa</taxon>
        <taxon>Ecdysozoa</taxon>
        <taxon>Nematoda</taxon>
        <taxon>Chromadorea</taxon>
        <taxon>Rhabditida</taxon>
        <taxon>Rhabditina</taxon>
        <taxon>Rhabditomorpha</taxon>
        <taxon>Strongyloidea</taxon>
        <taxon>Metastrongylidae</taxon>
        <taxon>Dictyocaulus</taxon>
    </lineage>
</organism>
<dbReference type="Proteomes" id="UP000053766">
    <property type="component" value="Unassembled WGS sequence"/>
</dbReference>
<evidence type="ECO:0000313" key="2">
    <source>
        <dbReference type="Proteomes" id="UP000053766"/>
    </source>
</evidence>